<organism evidence="1 2">
    <name type="scientific">Lophium mytilinum</name>
    <dbReference type="NCBI Taxonomy" id="390894"/>
    <lineage>
        <taxon>Eukaryota</taxon>
        <taxon>Fungi</taxon>
        <taxon>Dikarya</taxon>
        <taxon>Ascomycota</taxon>
        <taxon>Pezizomycotina</taxon>
        <taxon>Dothideomycetes</taxon>
        <taxon>Pleosporomycetidae</taxon>
        <taxon>Mytilinidiales</taxon>
        <taxon>Mytilinidiaceae</taxon>
        <taxon>Lophium</taxon>
    </lineage>
</organism>
<evidence type="ECO:0000313" key="1">
    <source>
        <dbReference type="EMBL" id="KAF2498759.1"/>
    </source>
</evidence>
<reference evidence="1" key="1">
    <citation type="journal article" date="2020" name="Stud. Mycol.">
        <title>101 Dothideomycetes genomes: a test case for predicting lifestyles and emergence of pathogens.</title>
        <authorList>
            <person name="Haridas S."/>
            <person name="Albert R."/>
            <person name="Binder M."/>
            <person name="Bloem J."/>
            <person name="Labutti K."/>
            <person name="Salamov A."/>
            <person name="Andreopoulos B."/>
            <person name="Baker S."/>
            <person name="Barry K."/>
            <person name="Bills G."/>
            <person name="Bluhm B."/>
            <person name="Cannon C."/>
            <person name="Castanera R."/>
            <person name="Culley D."/>
            <person name="Daum C."/>
            <person name="Ezra D."/>
            <person name="Gonzalez J."/>
            <person name="Henrissat B."/>
            <person name="Kuo A."/>
            <person name="Liang C."/>
            <person name="Lipzen A."/>
            <person name="Lutzoni F."/>
            <person name="Magnuson J."/>
            <person name="Mondo S."/>
            <person name="Nolan M."/>
            <person name="Ohm R."/>
            <person name="Pangilinan J."/>
            <person name="Park H.-J."/>
            <person name="Ramirez L."/>
            <person name="Alfaro M."/>
            <person name="Sun H."/>
            <person name="Tritt A."/>
            <person name="Yoshinaga Y."/>
            <person name="Zwiers L.-H."/>
            <person name="Turgeon B."/>
            <person name="Goodwin S."/>
            <person name="Spatafora J."/>
            <person name="Crous P."/>
            <person name="Grigoriev I."/>
        </authorList>
    </citation>
    <scope>NUCLEOTIDE SEQUENCE</scope>
    <source>
        <strain evidence="1">CBS 269.34</strain>
    </source>
</reference>
<evidence type="ECO:0000313" key="2">
    <source>
        <dbReference type="Proteomes" id="UP000799750"/>
    </source>
</evidence>
<name>A0A6A6R2I3_9PEZI</name>
<proteinExistence type="predicted"/>
<dbReference type="AlphaFoldDB" id="A0A6A6R2I3"/>
<accession>A0A6A6R2I3</accession>
<protein>
    <submittedName>
        <fullName evidence="1">Uncharacterized protein</fullName>
    </submittedName>
</protein>
<gene>
    <name evidence="1" type="ORF">BU16DRAFT_304325</name>
</gene>
<dbReference type="EMBL" id="MU004185">
    <property type="protein sequence ID" value="KAF2498759.1"/>
    <property type="molecule type" value="Genomic_DNA"/>
</dbReference>
<dbReference type="Proteomes" id="UP000799750">
    <property type="component" value="Unassembled WGS sequence"/>
</dbReference>
<keyword evidence="2" id="KW-1185">Reference proteome</keyword>
<sequence length="90" mass="9978">MKIPKATLLASLKAFQATSDGIRTEYHFMSNGAQMDTSLAPSEVLQHTIKPRKAILFTNRRVHQATSNGISTLPTSGSTEPDFALSRFWR</sequence>